<reference evidence="2" key="2">
    <citation type="submission" date="2020-12" db="EMBL/GenBank/DDBJ databases">
        <authorList>
            <person name="Kanost M."/>
        </authorList>
    </citation>
    <scope>NUCLEOTIDE SEQUENCE</scope>
</reference>
<protein>
    <recommendedName>
        <fullName evidence="1">Reverse transcriptase domain-containing protein</fullName>
    </recommendedName>
</protein>
<dbReference type="EMBL" id="JH669332">
    <property type="protein sequence ID" value="KAG6465020.1"/>
    <property type="molecule type" value="Genomic_DNA"/>
</dbReference>
<feature type="domain" description="Reverse transcriptase" evidence="1">
    <location>
        <begin position="101"/>
        <end position="367"/>
    </location>
</feature>
<gene>
    <name evidence="2" type="ORF">O3G_MSEX014883</name>
</gene>
<proteinExistence type="predicted"/>
<sequence>MKFNDEIASNAIESSNLFAKCFATAYNNNSTLGTSSTKSSPQIPLLTSNYLTLIKFKDSQVLKVLKRLDRYKGAGADGIPSVFVANCASALAKPLAFIYNKSLATGIFPSIWKKALIIPLYKNGNKNLINNYRPISILLVFAKVFEKLLHPVLSWHFKQLLNVRQHGFAVARSTATNLTSFINDVSMELDRRSSIDAIYTDFSKAFDRVNHTVLLHKLSGYGFAEPLLSWCASYLSVRNSSVVVNGYSSDPFLIRSGVPQGSHLGPLLFNMFVNDIGDCFLNSSHYLFADDLKFFRPVNEFDDATLLQDDLDRLAVWCDCNDMTLNVSKYSSMRFTRKNGDTLDFAYTIKNCTLTRVYSIKDLGVTLDCKLQFNRHIDNICAGGFKSLGFILRNGRDL</sequence>
<dbReference type="Proteomes" id="UP000791440">
    <property type="component" value="Unassembled WGS sequence"/>
</dbReference>
<dbReference type="Pfam" id="PF00078">
    <property type="entry name" value="RVT_1"/>
    <property type="match status" value="1"/>
</dbReference>
<dbReference type="CDD" id="cd01650">
    <property type="entry name" value="RT_nLTR_like"/>
    <property type="match status" value="1"/>
</dbReference>
<dbReference type="PROSITE" id="PS50878">
    <property type="entry name" value="RT_POL"/>
    <property type="match status" value="1"/>
</dbReference>
<evidence type="ECO:0000313" key="3">
    <source>
        <dbReference type="Proteomes" id="UP000791440"/>
    </source>
</evidence>
<dbReference type="InterPro" id="IPR000477">
    <property type="entry name" value="RT_dom"/>
</dbReference>
<name>A0A922CZ38_MANSE</name>
<reference evidence="2" key="1">
    <citation type="journal article" date="2016" name="Insect Biochem. Mol. Biol.">
        <title>Multifaceted biological insights from a draft genome sequence of the tobacco hornworm moth, Manduca sexta.</title>
        <authorList>
            <person name="Kanost M.R."/>
            <person name="Arrese E.L."/>
            <person name="Cao X."/>
            <person name="Chen Y.R."/>
            <person name="Chellapilla S."/>
            <person name="Goldsmith M.R."/>
            <person name="Grosse-Wilde E."/>
            <person name="Heckel D.G."/>
            <person name="Herndon N."/>
            <person name="Jiang H."/>
            <person name="Papanicolaou A."/>
            <person name="Qu J."/>
            <person name="Soulages J.L."/>
            <person name="Vogel H."/>
            <person name="Walters J."/>
            <person name="Waterhouse R.M."/>
            <person name="Ahn S.J."/>
            <person name="Almeida F.C."/>
            <person name="An C."/>
            <person name="Aqrawi P."/>
            <person name="Bretschneider A."/>
            <person name="Bryant W.B."/>
            <person name="Bucks S."/>
            <person name="Chao H."/>
            <person name="Chevignon G."/>
            <person name="Christen J.M."/>
            <person name="Clarke D.F."/>
            <person name="Dittmer N.T."/>
            <person name="Ferguson L.C.F."/>
            <person name="Garavelou S."/>
            <person name="Gordon K.H.J."/>
            <person name="Gunaratna R.T."/>
            <person name="Han Y."/>
            <person name="Hauser F."/>
            <person name="He Y."/>
            <person name="Heidel-Fischer H."/>
            <person name="Hirsh A."/>
            <person name="Hu Y."/>
            <person name="Jiang H."/>
            <person name="Kalra D."/>
            <person name="Klinner C."/>
            <person name="Konig C."/>
            <person name="Kovar C."/>
            <person name="Kroll A.R."/>
            <person name="Kuwar S.S."/>
            <person name="Lee S.L."/>
            <person name="Lehman R."/>
            <person name="Li K."/>
            <person name="Li Z."/>
            <person name="Liang H."/>
            <person name="Lovelace S."/>
            <person name="Lu Z."/>
            <person name="Mansfield J.H."/>
            <person name="McCulloch K.J."/>
            <person name="Mathew T."/>
            <person name="Morton B."/>
            <person name="Muzny D.M."/>
            <person name="Neunemann D."/>
            <person name="Ongeri F."/>
            <person name="Pauchet Y."/>
            <person name="Pu L.L."/>
            <person name="Pyrousis I."/>
            <person name="Rao X.J."/>
            <person name="Redding A."/>
            <person name="Roesel C."/>
            <person name="Sanchez-Gracia A."/>
            <person name="Schaack S."/>
            <person name="Shukla A."/>
            <person name="Tetreau G."/>
            <person name="Wang Y."/>
            <person name="Xiong G.H."/>
            <person name="Traut W."/>
            <person name="Walsh T.K."/>
            <person name="Worley K.C."/>
            <person name="Wu D."/>
            <person name="Wu W."/>
            <person name="Wu Y.Q."/>
            <person name="Zhang X."/>
            <person name="Zou Z."/>
            <person name="Zucker H."/>
            <person name="Briscoe A.D."/>
            <person name="Burmester T."/>
            <person name="Clem R.J."/>
            <person name="Feyereisen R."/>
            <person name="Grimmelikhuijzen C.J.P."/>
            <person name="Hamodrakas S.J."/>
            <person name="Hansson B.S."/>
            <person name="Huguet E."/>
            <person name="Jermiin L.S."/>
            <person name="Lan Q."/>
            <person name="Lehman H.K."/>
            <person name="Lorenzen M."/>
            <person name="Merzendorfer H."/>
            <person name="Michalopoulos I."/>
            <person name="Morton D.B."/>
            <person name="Muthukrishnan S."/>
            <person name="Oakeshott J.G."/>
            <person name="Palmer W."/>
            <person name="Park Y."/>
            <person name="Passarelli A.L."/>
            <person name="Rozas J."/>
            <person name="Schwartz L.M."/>
            <person name="Smith W."/>
            <person name="Southgate A."/>
            <person name="Vilcinskas A."/>
            <person name="Vogt R."/>
            <person name="Wang P."/>
            <person name="Werren J."/>
            <person name="Yu X.Q."/>
            <person name="Zhou J.J."/>
            <person name="Brown S.J."/>
            <person name="Scherer S.E."/>
            <person name="Richards S."/>
            <person name="Blissard G.W."/>
        </authorList>
    </citation>
    <scope>NUCLEOTIDE SEQUENCE</scope>
</reference>
<dbReference type="PANTHER" id="PTHR33332">
    <property type="entry name" value="REVERSE TRANSCRIPTASE DOMAIN-CONTAINING PROTEIN"/>
    <property type="match status" value="1"/>
</dbReference>
<dbReference type="AlphaFoldDB" id="A0A922CZ38"/>
<organism evidence="2 3">
    <name type="scientific">Manduca sexta</name>
    <name type="common">Tobacco hawkmoth</name>
    <name type="synonym">Tobacco hornworm</name>
    <dbReference type="NCBI Taxonomy" id="7130"/>
    <lineage>
        <taxon>Eukaryota</taxon>
        <taxon>Metazoa</taxon>
        <taxon>Ecdysozoa</taxon>
        <taxon>Arthropoda</taxon>
        <taxon>Hexapoda</taxon>
        <taxon>Insecta</taxon>
        <taxon>Pterygota</taxon>
        <taxon>Neoptera</taxon>
        <taxon>Endopterygota</taxon>
        <taxon>Lepidoptera</taxon>
        <taxon>Glossata</taxon>
        <taxon>Ditrysia</taxon>
        <taxon>Bombycoidea</taxon>
        <taxon>Sphingidae</taxon>
        <taxon>Sphinginae</taxon>
        <taxon>Sphingini</taxon>
        <taxon>Manduca</taxon>
    </lineage>
</organism>
<comment type="caution">
    <text evidence="2">The sequence shown here is derived from an EMBL/GenBank/DDBJ whole genome shotgun (WGS) entry which is preliminary data.</text>
</comment>
<evidence type="ECO:0000259" key="1">
    <source>
        <dbReference type="PROSITE" id="PS50878"/>
    </source>
</evidence>
<accession>A0A922CZ38</accession>
<keyword evidence="3" id="KW-1185">Reference proteome</keyword>
<evidence type="ECO:0000313" key="2">
    <source>
        <dbReference type="EMBL" id="KAG6465020.1"/>
    </source>
</evidence>